<sequence>MSASTHVSLEDISPGAPPREREREVAALTGLRGFAALMVLVVHVSVRTEYPWLVGLPSFGPVCLFVLSGFLLYRPWARWTLRLGTSPDLRRYSRRRLARIFPAYLFVFLVIALVYPRARPDGADSWFYNLTLTWIYVKGELPLVFQHSWSLCTELSWYVALPVMAIASGLVARRYPPRTALWIVTGLIALSVPITVLWQAWLYADDLGVYGTYAFWLPAYLVCFAGGALVTLYAEAHAAGLVSLSRLRRIASDSWALPLFAVAAALMGTSALGGADGYVSHSFSEDQVRFVAVTLVSLALLVAVVFGSSGSPTSWLMSTRALTTAGLWSYSIYLWHLPIIVILDDKLDYPDAPVADLVFRLVWVLALTLPLSAATYAWIEKPAMEWSARRTVGLATDSRHRDAGGRRIAETVEPIPSPTSSSRTAAQPAEATSAVRTSSSPDE</sequence>
<comment type="caution">
    <text evidence="4">The sequence shown here is derived from an EMBL/GenBank/DDBJ whole genome shotgun (WGS) entry which is preliminary data.</text>
</comment>
<protein>
    <submittedName>
        <fullName evidence="4">Acyltransferase family protein</fullName>
    </submittedName>
</protein>
<feature type="transmembrane region" description="Helical" evidence="2">
    <location>
        <begin position="361"/>
        <end position="379"/>
    </location>
</feature>
<evidence type="ECO:0000313" key="4">
    <source>
        <dbReference type="EMBL" id="MVQ51540.1"/>
    </source>
</evidence>
<evidence type="ECO:0000256" key="1">
    <source>
        <dbReference type="SAM" id="MobiDB-lite"/>
    </source>
</evidence>
<keyword evidence="4" id="KW-0012">Acyltransferase</keyword>
<keyword evidence="2" id="KW-0812">Transmembrane</keyword>
<keyword evidence="2" id="KW-1133">Transmembrane helix</keyword>
<evidence type="ECO:0000313" key="5">
    <source>
        <dbReference type="Proteomes" id="UP000473525"/>
    </source>
</evidence>
<feature type="transmembrane region" description="Helical" evidence="2">
    <location>
        <begin position="321"/>
        <end position="341"/>
    </location>
</feature>
<dbReference type="GO" id="GO:0016747">
    <property type="term" value="F:acyltransferase activity, transferring groups other than amino-acyl groups"/>
    <property type="evidence" value="ECO:0007669"/>
    <property type="project" value="InterPro"/>
</dbReference>
<dbReference type="EMBL" id="WSEK01000005">
    <property type="protein sequence ID" value="MVQ51540.1"/>
    <property type="molecule type" value="Genomic_DNA"/>
</dbReference>
<proteinExistence type="predicted"/>
<dbReference type="PANTHER" id="PTHR23028:SF53">
    <property type="entry name" value="ACYL_TRANSF_3 DOMAIN-CONTAINING PROTEIN"/>
    <property type="match status" value="1"/>
</dbReference>
<accession>A0A6L6XWF1</accession>
<feature type="compositionally biased region" description="Basic and acidic residues" evidence="1">
    <location>
        <begin position="397"/>
        <end position="410"/>
    </location>
</feature>
<feature type="compositionally biased region" description="Polar residues" evidence="1">
    <location>
        <begin position="434"/>
        <end position="443"/>
    </location>
</feature>
<feature type="region of interest" description="Disordered" evidence="1">
    <location>
        <begin position="397"/>
        <end position="443"/>
    </location>
</feature>
<keyword evidence="4" id="KW-0808">Transferase</keyword>
<reference evidence="4 5" key="1">
    <citation type="submission" date="2019-12" db="EMBL/GenBank/DDBJ databases">
        <authorList>
            <person name="Huq M.A."/>
        </authorList>
    </citation>
    <scope>NUCLEOTIDE SEQUENCE [LARGE SCALE GENOMIC DNA]</scope>
    <source>
        <strain evidence="4 5">MAH-18</strain>
    </source>
</reference>
<dbReference type="InterPro" id="IPR050879">
    <property type="entry name" value="Acyltransferase_3"/>
</dbReference>
<name>A0A6L6XWF1_9ACTN</name>
<feature type="transmembrane region" description="Helical" evidence="2">
    <location>
        <begin position="255"/>
        <end position="275"/>
    </location>
</feature>
<feature type="transmembrane region" description="Helical" evidence="2">
    <location>
        <begin position="155"/>
        <end position="172"/>
    </location>
</feature>
<feature type="transmembrane region" description="Helical" evidence="2">
    <location>
        <begin position="287"/>
        <end position="309"/>
    </location>
</feature>
<keyword evidence="5" id="KW-1185">Reference proteome</keyword>
<feature type="transmembrane region" description="Helical" evidence="2">
    <location>
        <begin position="97"/>
        <end position="115"/>
    </location>
</feature>
<gene>
    <name evidence="4" type="ORF">GON03_20370</name>
</gene>
<dbReference type="GO" id="GO:0016020">
    <property type="term" value="C:membrane"/>
    <property type="evidence" value="ECO:0007669"/>
    <property type="project" value="TreeGrafter"/>
</dbReference>
<feature type="transmembrane region" description="Helical" evidence="2">
    <location>
        <begin position="179"/>
        <end position="201"/>
    </location>
</feature>
<dbReference type="InterPro" id="IPR002656">
    <property type="entry name" value="Acyl_transf_3_dom"/>
</dbReference>
<dbReference type="AlphaFoldDB" id="A0A6L6XWF1"/>
<evidence type="ECO:0000256" key="2">
    <source>
        <dbReference type="SAM" id="Phobius"/>
    </source>
</evidence>
<keyword evidence="2" id="KW-0472">Membrane</keyword>
<feature type="transmembrane region" description="Helical" evidence="2">
    <location>
        <begin position="213"/>
        <end position="234"/>
    </location>
</feature>
<organism evidence="4 5">
    <name type="scientific">Nocardioides agri</name>
    <dbReference type="NCBI Taxonomy" id="2682843"/>
    <lineage>
        <taxon>Bacteria</taxon>
        <taxon>Bacillati</taxon>
        <taxon>Actinomycetota</taxon>
        <taxon>Actinomycetes</taxon>
        <taxon>Propionibacteriales</taxon>
        <taxon>Nocardioidaceae</taxon>
        <taxon>Nocardioides</taxon>
    </lineage>
</organism>
<dbReference type="Pfam" id="PF01757">
    <property type="entry name" value="Acyl_transf_3"/>
    <property type="match status" value="1"/>
</dbReference>
<dbReference type="Proteomes" id="UP000473525">
    <property type="component" value="Unassembled WGS sequence"/>
</dbReference>
<dbReference type="GO" id="GO:0009103">
    <property type="term" value="P:lipopolysaccharide biosynthetic process"/>
    <property type="evidence" value="ECO:0007669"/>
    <property type="project" value="TreeGrafter"/>
</dbReference>
<feature type="transmembrane region" description="Helical" evidence="2">
    <location>
        <begin position="52"/>
        <end position="76"/>
    </location>
</feature>
<evidence type="ECO:0000259" key="3">
    <source>
        <dbReference type="Pfam" id="PF01757"/>
    </source>
</evidence>
<dbReference type="PANTHER" id="PTHR23028">
    <property type="entry name" value="ACETYLTRANSFERASE"/>
    <property type="match status" value="1"/>
</dbReference>
<feature type="domain" description="Acyltransferase 3" evidence="3">
    <location>
        <begin position="26"/>
        <end position="376"/>
    </location>
</feature>